<evidence type="ECO:0000259" key="3">
    <source>
        <dbReference type="PROSITE" id="PS00624"/>
    </source>
</evidence>
<reference evidence="4" key="1">
    <citation type="submission" date="2023-11" db="EMBL/GenBank/DDBJ databases">
        <authorList>
            <person name="Alioto T."/>
            <person name="Alioto T."/>
            <person name="Gomez Garrido J."/>
        </authorList>
    </citation>
    <scope>NUCLEOTIDE SEQUENCE</scope>
</reference>
<dbReference type="GO" id="GO:0044550">
    <property type="term" value="P:secondary metabolite biosynthetic process"/>
    <property type="evidence" value="ECO:0007669"/>
    <property type="project" value="TreeGrafter"/>
</dbReference>
<comment type="similarity">
    <text evidence="1">Belongs to the GMC oxidoreductase family.</text>
</comment>
<dbReference type="GO" id="GO:0016614">
    <property type="term" value="F:oxidoreductase activity, acting on CH-OH group of donors"/>
    <property type="evidence" value="ECO:0007669"/>
    <property type="project" value="InterPro"/>
</dbReference>
<dbReference type="InterPro" id="IPR036188">
    <property type="entry name" value="FAD/NAD-bd_sf"/>
</dbReference>
<dbReference type="InterPro" id="IPR007867">
    <property type="entry name" value="GMC_OxRtase_C"/>
</dbReference>
<keyword evidence="5" id="KW-1185">Reference proteome</keyword>
<dbReference type="Proteomes" id="UP001296104">
    <property type="component" value="Unassembled WGS sequence"/>
</dbReference>
<proteinExistence type="inferred from homology"/>
<sequence length="349" mass="37518">MAQKLRFNGTTATGVDVVAKDLPFTLTAKKEVIVSCGAFQSPQLLMVSGIGPSDVLKNFSIPVIADKAGVGQDMWDNPIFGITYAVDVETSSAYTNSPARMARAVQQYNSNRTGYLLSSGTETISFEALRDIPHLNLSASAKQSLCQFPSDWPDVEFVSLATWYGPYMGSTPPTMNNYESLAAGLIAPLSRGSVSIKSANMSDSPIINPGWLTHSTDQELAIAAVRRAREYAATPAFRSITIGEEAFPGKNVTTDAQILTVLREQTSTFYHASATCKMGRSSDSMAVVDSKGRVFGVNKLRVVDIFAMPFLPPGQPQATVYMLAEKIADEILIEASRNATSGNATYALV</sequence>
<dbReference type="Pfam" id="PF00732">
    <property type="entry name" value="GMC_oxred_N"/>
    <property type="match status" value="1"/>
</dbReference>
<organism evidence="4 5">
    <name type="scientific">Lecanosticta acicola</name>
    <dbReference type="NCBI Taxonomy" id="111012"/>
    <lineage>
        <taxon>Eukaryota</taxon>
        <taxon>Fungi</taxon>
        <taxon>Dikarya</taxon>
        <taxon>Ascomycota</taxon>
        <taxon>Pezizomycotina</taxon>
        <taxon>Dothideomycetes</taxon>
        <taxon>Dothideomycetidae</taxon>
        <taxon>Mycosphaerellales</taxon>
        <taxon>Mycosphaerellaceae</taxon>
        <taxon>Lecanosticta</taxon>
    </lineage>
</organism>
<dbReference type="PANTHER" id="PTHR11552">
    <property type="entry name" value="GLUCOSE-METHANOL-CHOLINE GMC OXIDOREDUCTASE"/>
    <property type="match status" value="1"/>
</dbReference>
<evidence type="ECO:0000313" key="5">
    <source>
        <dbReference type="Proteomes" id="UP001296104"/>
    </source>
</evidence>
<dbReference type="InterPro" id="IPR000172">
    <property type="entry name" value="GMC_OxRdtase_N"/>
</dbReference>
<dbReference type="PANTHER" id="PTHR11552:SF138">
    <property type="entry name" value="DEHYDROGENASE PKFF-RELATED"/>
    <property type="match status" value="1"/>
</dbReference>
<name>A0AAI8YRJ4_9PEZI</name>
<dbReference type="SUPFAM" id="SSF51905">
    <property type="entry name" value="FAD/NAD(P)-binding domain"/>
    <property type="match status" value="1"/>
</dbReference>
<dbReference type="EMBL" id="CAVMBE010000002">
    <property type="protein sequence ID" value="CAK3788719.1"/>
    <property type="molecule type" value="Genomic_DNA"/>
</dbReference>
<protein>
    <submittedName>
        <fullName evidence="4">GMC oxidoreductase</fullName>
    </submittedName>
</protein>
<dbReference type="PROSITE" id="PS00624">
    <property type="entry name" value="GMC_OXRED_2"/>
    <property type="match status" value="1"/>
</dbReference>
<dbReference type="AlphaFoldDB" id="A0AAI8YRJ4"/>
<evidence type="ECO:0000256" key="1">
    <source>
        <dbReference type="ARBA" id="ARBA00010790"/>
    </source>
</evidence>
<dbReference type="SUPFAM" id="SSF54373">
    <property type="entry name" value="FAD-linked reductases, C-terminal domain"/>
    <property type="match status" value="1"/>
</dbReference>
<dbReference type="GO" id="GO:0050660">
    <property type="term" value="F:flavin adenine dinucleotide binding"/>
    <property type="evidence" value="ECO:0007669"/>
    <property type="project" value="InterPro"/>
</dbReference>
<keyword evidence="2" id="KW-0325">Glycoprotein</keyword>
<dbReference type="Pfam" id="PF05199">
    <property type="entry name" value="GMC_oxred_C"/>
    <property type="match status" value="1"/>
</dbReference>
<accession>A0AAI8YRJ4</accession>
<evidence type="ECO:0000313" key="4">
    <source>
        <dbReference type="EMBL" id="CAK3788719.1"/>
    </source>
</evidence>
<dbReference type="Gene3D" id="3.50.50.60">
    <property type="entry name" value="FAD/NAD(P)-binding domain"/>
    <property type="match status" value="2"/>
</dbReference>
<gene>
    <name evidence="4" type="ORF">LECACI_7A000671</name>
</gene>
<dbReference type="InterPro" id="IPR012132">
    <property type="entry name" value="GMC_OxRdtase"/>
</dbReference>
<feature type="domain" description="Glucose-methanol-choline oxidoreductase N-terminal" evidence="3">
    <location>
        <begin position="37"/>
        <end position="51"/>
    </location>
</feature>
<evidence type="ECO:0000256" key="2">
    <source>
        <dbReference type="ARBA" id="ARBA00023180"/>
    </source>
</evidence>
<comment type="caution">
    <text evidence="4">The sequence shown here is derived from an EMBL/GenBank/DDBJ whole genome shotgun (WGS) entry which is preliminary data.</text>
</comment>